<dbReference type="InterPro" id="IPR024255">
    <property type="entry name" value="GerPB"/>
</dbReference>
<accession>A0ABQ1NE89</accession>
<name>A0ABQ1NE89_9BACI</name>
<dbReference type="Pfam" id="PF10803">
    <property type="entry name" value="GerPB"/>
    <property type="match status" value="1"/>
</dbReference>
<keyword evidence="2" id="KW-1185">Reference proteome</keyword>
<dbReference type="RefSeq" id="WP_062444295.1">
    <property type="nucleotide sequence ID" value="NZ_BMCJ01000001.1"/>
</dbReference>
<sequence length="77" mass="7690">MSITIHQSICINLLKVESVTNSSVLQIGSAGSIRSRAELYNTGGFTGPAPLAKPQEGEIGTIGPGGGPMVPLSAPGG</sequence>
<evidence type="ECO:0000313" key="2">
    <source>
        <dbReference type="Proteomes" id="UP000619534"/>
    </source>
</evidence>
<organism evidence="1 2">
    <name type="scientific">Thalassobacillus devorans</name>
    <dbReference type="NCBI Taxonomy" id="279813"/>
    <lineage>
        <taxon>Bacteria</taxon>
        <taxon>Bacillati</taxon>
        <taxon>Bacillota</taxon>
        <taxon>Bacilli</taxon>
        <taxon>Bacillales</taxon>
        <taxon>Bacillaceae</taxon>
        <taxon>Thalassobacillus</taxon>
    </lineage>
</organism>
<dbReference type="EMBL" id="BMCJ01000001">
    <property type="protein sequence ID" value="GGC74185.1"/>
    <property type="molecule type" value="Genomic_DNA"/>
</dbReference>
<gene>
    <name evidence="1" type="primary">gerPB</name>
    <name evidence="1" type="ORF">GCM10007216_01060</name>
</gene>
<dbReference type="Proteomes" id="UP000619534">
    <property type="component" value="Unassembled WGS sequence"/>
</dbReference>
<protein>
    <submittedName>
        <fullName evidence="1">Spore germination protein GerPB</fullName>
    </submittedName>
</protein>
<reference evidence="2" key="1">
    <citation type="journal article" date="2019" name="Int. J. Syst. Evol. Microbiol.">
        <title>The Global Catalogue of Microorganisms (GCM) 10K type strain sequencing project: providing services to taxonomists for standard genome sequencing and annotation.</title>
        <authorList>
            <consortium name="The Broad Institute Genomics Platform"/>
            <consortium name="The Broad Institute Genome Sequencing Center for Infectious Disease"/>
            <person name="Wu L."/>
            <person name="Ma J."/>
        </authorList>
    </citation>
    <scope>NUCLEOTIDE SEQUENCE [LARGE SCALE GENOMIC DNA]</scope>
    <source>
        <strain evidence="2">CCM 7282</strain>
    </source>
</reference>
<comment type="caution">
    <text evidence="1">The sequence shown here is derived from an EMBL/GenBank/DDBJ whole genome shotgun (WGS) entry which is preliminary data.</text>
</comment>
<proteinExistence type="predicted"/>
<evidence type="ECO:0000313" key="1">
    <source>
        <dbReference type="EMBL" id="GGC74185.1"/>
    </source>
</evidence>